<dbReference type="GO" id="GO:0003723">
    <property type="term" value="F:RNA binding"/>
    <property type="evidence" value="ECO:0007669"/>
    <property type="project" value="UniProtKB-KW"/>
</dbReference>
<dbReference type="PIRSF" id="PIRSF005054">
    <property type="entry name" value="PF1131"/>
    <property type="match status" value="1"/>
</dbReference>
<dbReference type="Pfam" id="PF01881">
    <property type="entry name" value="Cas_Cas6_C"/>
    <property type="match status" value="1"/>
</dbReference>
<dbReference type="GO" id="GO:0016788">
    <property type="term" value="F:hydrolase activity, acting on ester bonds"/>
    <property type="evidence" value="ECO:0007669"/>
    <property type="project" value="InterPro"/>
</dbReference>
<accession>A0A8D5ZF66</accession>
<dbReference type="Proteomes" id="UP000825123">
    <property type="component" value="Chromosome"/>
</dbReference>
<feature type="active site" description="Proton acceptor" evidence="6">
    <location>
        <position position="27"/>
    </location>
</feature>
<dbReference type="CDD" id="cd21140">
    <property type="entry name" value="Cas6_I-like"/>
    <property type="match status" value="1"/>
</dbReference>
<dbReference type="GeneID" id="66163101"/>
<evidence type="ECO:0000256" key="5">
    <source>
        <dbReference type="PIRSR" id="PIRSR005054-1"/>
    </source>
</evidence>
<dbReference type="InterPro" id="IPR045747">
    <property type="entry name" value="CRISPR-assoc_prot_Cas6_N_sf"/>
</dbReference>
<reference evidence="8 9" key="1">
    <citation type="submission" date="2021-04" db="EMBL/GenBank/DDBJ databases">
        <title>Complete genome sequence of Stygiolobus sp. KN-1.</title>
        <authorList>
            <person name="Nakamura K."/>
            <person name="Sakai H."/>
            <person name="Kurosawa N."/>
        </authorList>
    </citation>
    <scope>NUCLEOTIDE SEQUENCE [LARGE SCALE GENOMIC DNA]</scope>
    <source>
        <strain evidence="8 9">KN-1</strain>
    </source>
</reference>
<gene>
    <name evidence="8" type="ORF">KN1_13750</name>
</gene>
<dbReference type="InterPro" id="IPR010156">
    <property type="entry name" value="CRISPR-assoc_prot_Cas6"/>
</dbReference>
<dbReference type="NCBIfam" id="TIGR01877">
    <property type="entry name" value="cas_cas6"/>
    <property type="match status" value="1"/>
</dbReference>
<protein>
    <recommendedName>
        <fullName evidence="4">CRISPR-associated endoribonuclease</fullName>
    </recommendedName>
</protein>
<dbReference type="EMBL" id="AP024597">
    <property type="protein sequence ID" value="BCU70078.1"/>
    <property type="molecule type" value="Genomic_DNA"/>
</dbReference>
<evidence type="ECO:0000256" key="2">
    <source>
        <dbReference type="ARBA" id="ARBA00022884"/>
    </source>
</evidence>
<dbReference type="GO" id="GO:0051607">
    <property type="term" value="P:defense response to virus"/>
    <property type="evidence" value="ECO:0007669"/>
    <property type="project" value="UniProtKB-KW"/>
</dbReference>
<dbReference type="KEGG" id="csty:KN1_13750"/>
<evidence type="ECO:0000313" key="8">
    <source>
        <dbReference type="EMBL" id="BCU70078.1"/>
    </source>
</evidence>
<feature type="site" description="Transition state stabilizer" evidence="5">
    <location>
        <position position="51"/>
    </location>
</feature>
<feature type="active site" description="Proton donor" evidence="6">
    <location>
        <position position="39"/>
    </location>
</feature>
<evidence type="ECO:0000256" key="3">
    <source>
        <dbReference type="ARBA" id="ARBA00023118"/>
    </source>
</evidence>
<keyword evidence="2" id="KW-0694">RNA-binding</keyword>
<dbReference type="InterPro" id="IPR049435">
    <property type="entry name" value="Cas_Cas6_C"/>
</dbReference>
<keyword evidence="3" id="KW-0051">Antiviral defense</keyword>
<sequence>MRLYIKARLIEGYIPVHYNYYLQSFFYKSFPGKVRKDIHDSGVRLGPRKFKMFTFSRVYGDFERRGDRLYYKDYVYFAFSSALSKLVKYVYERVNAEPQFNIGKAKLEVDKMAMREFDKELAKRGSFYTLSPVVVTKKTGDTSNYYFPHQLEYTYLLQMNAKRKVLALTGKALKTDIEVRFDNWKRAVVRYKGTRVEGARGKLKVRGPLTALKVVYEAGLGVKNSQGFGMLEYEGVSIRGVLGE</sequence>
<dbReference type="PANTHER" id="PTHR36984:SF1">
    <property type="entry name" value="CRISPR-ASSOCIATED ENDORIBONUCLEASE CAS6 1"/>
    <property type="match status" value="1"/>
</dbReference>
<comment type="function">
    <text evidence="4">CRISPR (clustered regularly interspaced short palindromic repeat), is an adaptive immune system that provides protection against mobile genetic elements (viruses, transposable elements and conjugative plasmids). CRISPR clusters contain sequences complementary to antecedent mobile elements and target invading nucleic acids. CRISPR clusters are transcribed and processed into CRISPR RNA (crRNA).</text>
</comment>
<dbReference type="RefSeq" id="WP_221290342.1">
    <property type="nucleotide sequence ID" value="NZ_AP024597.1"/>
</dbReference>
<evidence type="ECO:0000256" key="4">
    <source>
        <dbReference type="PIRNR" id="PIRNR005054"/>
    </source>
</evidence>
<proteinExistence type="inferred from homology"/>
<dbReference type="AlphaFoldDB" id="A0A8D5ZF66"/>
<keyword evidence="9" id="KW-1185">Reference proteome</keyword>
<dbReference type="PANTHER" id="PTHR36984">
    <property type="entry name" value="CRISPR-ASSOCIATED ENDORIBONUCLEASE CAS6 1"/>
    <property type="match status" value="1"/>
</dbReference>
<comment type="similarity">
    <text evidence="1 4">Belongs to the CRISPR-associated protein Cas6/Cse3/CasE family.</text>
</comment>
<evidence type="ECO:0000259" key="7">
    <source>
        <dbReference type="Pfam" id="PF01881"/>
    </source>
</evidence>
<feature type="domain" description="CRISPR associated protein Cas6 C-terminal" evidence="7">
    <location>
        <begin position="126"/>
        <end position="232"/>
    </location>
</feature>
<evidence type="ECO:0000256" key="1">
    <source>
        <dbReference type="ARBA" id="ARBA00005937"/>
    </source>
</evidence>
<name>A0A8D5ZF66_9CREN</name>
<organism evidence="8 9">
    <name type="scientific">Stygiolobus caldivivus</name>
    <dbReference type="NCBI Taxonomy" id="2824673"/>
    <lineage>
        <taxon>Archaea</taxon>
        <taxon>Thermoproteota</taxon>
        <taxon>Thermoprotei</taxon>
        <taxon>Sulfolobales</taxon>
        <taxon>Sulfolobaceae</taxon>
        <taxon>Stygiolobus</taxon>
    </lineage>
</organism>
<evidence type="ECO:0000256" key="6">
    <source>
        <dbReference type="PIRSR" id="PIRSR005054-50"/>
    </source>
</evidence>
<evidence type="ECO:0000313" key="9">
    <source>
        <dbReference type="Proteomes" id="UP000825123"/>
    </source>
</evidence>
<dbReference type="Gene3D" id="3.30.70.1900">
    <property type="match status" value="1"/>
</dbReference>
<dbReference type="Gene3D" id="3.30.70.1890">
    <property type="match status" value="1"/>
</dbReference>